<dbReference type="Pfam" id="PF12831">
    <property type="entry name" value="FAD_oxidored"/>
    <property type="match status" value="1"/>
</dbReference>
<dbReference type="InterPro" id="IPR036188">
    <property type="entry name" value="FAD/NAD-bd_sf"/>
</dbReference>
<reference evidence="6" key="1">
    <citation type="journal article" date="2011" name="Environ. Microbiol.">
        <title>Genomic insights into the metabolic potential of the polycyclic aromatic hydrocarbon degrading sulfate-reducing Deltaproteobacterium N47.</title>
        <authorList>
            <person name="Bergmann F."/>
            <person name="Selesi D."/>
            <person name="Weinmaier T."/>
            <person name="Tischler P."/>
            <person name="Rattei T."/>
            <person name="Meckenstock R.U."/>
        </authorList>
    </citation>
    <scope>NUCLEOTIDE SEQUENCE</scope>
</reference>
<evidence type="ECO:0008006" key="7">
    <source>
        <dbReference type="Google" id="ProtNLM"/>
    </source>
</evidence>
<dbReference type="EMBL" id="FR695877">
    <property type="protein sequence ID" value="CBX31108.1"/>
    <property type="molecule type" value="Genomic_DNA"/>
</dbReference>
<protein>
    <recommendedName>
        <fullName evidence="7">FAD dependent oxidoreductase</fullName>
    </recommendedName>
</protein>
<proteinExistence type="predicted"/>
<evidence type="ECO:0000256" key="1">
    <source>
        <dbReference type="ARBA" id="ARBA00022485"/>
    </source>
</evidence>
<evidence type="ECO:0000256" key="4">
    <source>
        <dbReference type="ARBA" id="ARBA00023004"/>
    </source>
</evidence>
<dbReference type="PANTHER" id="PTHR43498:SF1">
    <property type="entry name" value="COB--COM HETERODISULFIDE REDUCTASE IRON-SULFUR SUBUNIT A"/>
    <property type="match status" value="1"/>
</dbReference>
<keyword evidence="2" id="KW-0479">Metal-binding</keyword>
<dbReference type="Gene3D" id="3.50.50.60">
    <property type="entry name" value="FAD/NAD(P)-binding domain"/>
    <property type="match status" value="1"/>
</dbReference>
<dbReference type="GO" id="GO:0016491">
    <property type="term" value="F:oxidoreductase activity"/>
    <property type="evidence" value="ECO:0007669"/>
    <property type="project" value="UniProtKB-KW"/>
</dbReference>
<evidence type="ECO:0000313" key="6">
    <source>
        <dbReference type="EMBL" id="CBX31108.1"/>
    </source>
</evidence>
<accession>E1YLX5</accession>
<evidence type="ECO:0000256" key="3">
    <source>
        <dbReference type="ARBA" id="ARBA00023002"/>
    </source>
</evidence>
<keyword evidence="3" id="KW-0560">Oxidoreductase</keyword>
<dbReference type="InterPro" id="IPR039650">
    <property type="entry name" value="HdrA-like"/>
</dbReference>
<dbReference type="PANTHER" id="PTHR43498">
    <property type="entry name" value="FERREDOXIN:COB-COM HETERODISULFIDE REDUCTASE SUBUNIT A"/>
    <property type="match status" value="1"/>
</dbReference>
<keyword evidence="1" id="KW-0004">4Fe-4S</keyword>
<dbReference type="GO" id="GO:0046872">
    <property type="term" value="F:metal ion binding"/>
    <property type="evidence" value="ECO:0007669"/>
    <property type="project" value="UniProtKB-KW"/>
</dbReference>
<name>E1YLX5_9BACT</name>
<organism evidence="6">
    <name type="scientific">uncultured Desulfobacterium sp</name>
    <dbReference type="NCBI Taxonomy" id="201089"/>
    <lineage>
        <taxon>Bacteria</taxon>
        <taxon>Pseudomonadati</taxon>
        <taxon>Thermodesulfobacteriota</taxon>
        <taxon>Desulfobacteria</taxon>
        <taxon>Desulfobacterales</taxon>
        <taxon>Desulfobacteriaceae</taxon>
        <taxon>Desulfobacterium</taxon>
        <taxon>environmental samples</taxon>
    </lineage>
</organism>
<keyword evidence="4" id="KW-0408">Iron</keyword>
<dbReference type="AlphaFoldDB" id="E1YLX5"/>
<evidence type="ECO:0000256" key="5">
    <source>
        <dbReference type="ARBA" id="ARBA00023014"/>
    </source>
</evidence>
<gene>
    <name evidence="6" type="ORF">N47_E46200</name>
</gene>
<dbReference type="SUPFAM" id="SSF51905">
    <property type="entry name" value="FAD/NAD(P)-binding domain"/>
    <property type="match status" value="1"/>
</dbReference>
<dbReference type="GO" id="GO:0051539">
    <property type="term" value="F:4 iron, 4 sulfur cluster binding"/>
    <property type="evidence" value="ECO:0007669"/>
    <property type="project" value="UniProtKB-KW"/>
</dbReference>
<evidence type="ECO:0000256" key="2">
    <source>
        <dbReference type="ARBA" id="ARBA00022723"/>
    </source>
</evidence>
<sequence>MDIFCDILVAGGGIAGIAAAVKAAREGADTVLIEKNSFPGGIAIHAMHRYICGLYNSDSDAPVNTLNGGIAEEICLMLKGLAPKTKAIRMGKVYVFPFATEDLLKVLRNLSDNQIGLTIFYESKLDSVITEQGSIKTASAKKLNEQLVIYPRSVIDCSGDGAVIRLSGAAYELSPANERQLAGFCFKIKGIVNPSGIFPVSVPYYIFRAVTEKKLPANLKFSKYYPGNIDDEGFCIINLPFENNFENIQEAGKHAVIVHQILADSLVSFKDSFIDKFSDAIVEREGLRMTGQYILTKKDVLSARKFHDGVVKNAWPIELWNQDKGPTYQYIKAGDFYEIPLRCLKSVNIKNLYGAGRCISVSSEALGSTRVMGTCISIGEQAGLAAVNSLSGNTL</sequence>
<keyword evidence="5" id="KW-0411">Iron-sulfur</keyword>